<dbReference type="RefSeq" id="WP_050454539.1">
    <property type="nucleotide sequence ID" value="NZ_LFJJ01000115.1"/>
</dbReference>
<gene>
    <name evidence="3" type="ORF">BVER_01223c</name>
</gene>
<dbReference type="SUPFAM" id="SSF56645">
    <property type="entry name" value="Acyl-CoA dehydrogenase NM domain-like"/>
    <property type="match status" value="1"/>
</dbReference>
<dbReference type="InterPro" id="IPR013786">
    <property type="entry name" value="AcylCoA_DH/ox_N"/>
</dbReference>
<dbReference type="InterPro" id="IPR006091">
    <property type="entry name" value="Acyl-CoA_Oxase/DH_mid-dom"/>
</dbReference>
<dbReference type="Pfam" id="PF02770">
    <property type="entry name" value="Acyl-CoA_dh_M"/>
    <property type="match status" value="1"/>
</dbReference>
<dbReference type="Gene3D" id="1.10.540.10">
    <property type="entry name" value="Acyl-CoA dehydrogenase/oxidase, N-terminal domain"/>
    <property type="match status" value="1"/>
</dbReference>
<dbReference type="AlphaFoldDB" id="A0A0L0MCC3"/>
<organism evidence="3 4">
    <name type="scientific">Candidatus Burkholderia verschuerenii</name>
    <dbReference type="NCBI Taxonomy" id="242163"/>
    <lineage>
        <taxon>Bacteria</taxon>
        <taxon>Pseudomonadati</taxon>
        <taxon>Pseudomonadota</taxon>
        <taxon>Betaproteobacteria</taxon>
        <taxon>Burkholderiales</taxon>
        <taxon>Burkholderiaceae</taxon>
        <taxon>Burkholderia</taxon>
    </lineage>
</organism>
<dbReference type="EC" id="1.3.8.6" evidence="3"/>
<evidence type="ECO:0000259" key="1">
    <source>
        <dbReference type="Pfam" id="PF02770"/>
    </source>
</evidence>
<dbReference type="PANTHER" id="PTHR43884">
    <property type="entry name" value="ACYL-COA DEHYDROGENASE"/>
    <property type="match status" value="1"/>
</dbReference>
<dbReference type="EMBL" id="LFJJ01000115">
    <property type="protein sequence ID" value="KND59599.1"/>
    <property type="molecule type" value="Genomic_DNA"/>
</dbReference>
<dbReference type="Pfam" id="PF02771">
    <property type="entry name" value="Acyl-CoA_dh_N"/>
    <property type="match status" value="1"/>
</dbReference>
<evidence type="ECO:0000259" key="2">
    <source>
        <dbReference type="Pfam" id="PF02771"/>
    </source>
</evidence>
<evidence type="ECO:0000313" key="4">
    <source>
        <dbReference type="Proteomes" id="UP000036959"/>
    </source>
</evidence>
<feature type="domain" description="Acyl-CoA dehydrogenase/oxidase N-terminal" evidence="2">
    <location>
        <begin position="6"/>
        <end position="117"/>
    </location>
</feature>
<keyword evidence="4" id="KW-1185">Reference proteome</keyword>
<dbReference type="GO" id="GO:0050660">
    <property type="term" value="F:flavin adenine dinucleotide binding"/>
    <property type="evidence" value="ECO:0007669"/>
    <property type="project" value="InterPro"/>
</dbReference>
<protein>
    <submittedName>
        <fullName evidence="3">Glutaryl-CoA dehydrogenase</fullName>
        <ecNumber evidence="3">1.3.8.6</ecNumber>
    </submittedName>
</protein>
<dbReference type="Gene3D" id="2.40.110.10">
    <property type="entry name" value="Butyryl-CoA Dehydrogenase, subunit A, domain 2"/>
    <property type="match status" value="1"/>
</dbReference>
<proteinExistence type="predicted"/>
<dbReference type="Proteomes" id="UP000036959">
    <property type="component" value="Unassembled WGS sequence"/>
</dbReference>
<dbReference type="InterPro" id="IPR009100">
    <property type="entry name" value="AcylCoA_DH/oxidase_NM_dom_sf"/>
</dbReference>
<dbReference type="PANTHER" id="PTHR43884:SF12">
    <property type="entry name" value="ISOVALERYL-COA DEHYDROGENASE, MITOCHONDRIAL-RELATED"/>
    <property type="match status" value="1"/>
</dbReference>
<keyword evidence="3" id="KW-0560">Oxidoreductase</keyword>
<accession>A0A0L0MCC3</accession>
<reference evidence="4" key="1">
    <citation type="submission" date="2015-06" db="EMBL/GenBank/DDBJ databases">
        <title>Comparative genomics of Burkholderia leaf nodule symbionts.</title>
        <authorList>
            <person name="Carlier A."/>
            <person name="Eberl L."/>
            <person name="Pinto-Carbo M."/>
        </authorList>
    </citation>
    <scope>NUCLEOTIDE SEQUENCE [LARGE SCALE GENOMIC DNA]</scope>
    <source>
        <strain evidence="4">UZHbot4</strain>
    </source>
</reference>
<dbReference type="PATRIC" id="fig|242163.4.peg.727"/>
<dbReference type="InterPro" id="IPR046373">
    <property type="entry name" value="Acyl-CoA_Oxase/DH_mid-dom_sf"/>
</dbReference>
<name>A0A0L0MCC3_9BURK</name>
<feature type="domain" description="Acyl-CoA oxidase/dehydrogenase middle" evidence="1">
    <location>
        <begin position="122"/>
        <end position="188"/>
    </location>
</feature>
<evidence type="ECO:0000313" key="3">
    <source>
        <dbReference type="EMBL" id="KND59599.1"/>
    </source>
</evidence>
<sequence length="212" mass="23102">MNFTPTEDQALMVSAAKRMVQLRIDPILERHPKDRPLPKSAMLEIFKEFAELGITAPRLPVEAGGGGLKMLDYGMILEQLPPVVALSLASHEGTILRIHLGCPDAIRDRYLPDLIAGRKIACTANTEANAGSDSGAIRTRLEMEGEDAYLTGCKMWITNASIADVINVSCTIGADDNGKPVTRRALVDRSEVVGPAKLNLPEWTQRRSLVQT</sequence>
<dbReference type="InterPro" id="IPR037069">
    <property type="entry name" value="AcylCoA_DH/ox_N_sf"/>
</dbReference>
<dbReference type="GO" id="GO:0004361">
    <property type="term" value="F:glutaryl-CoA dehydrogenase activity"/>
    <property type="evidence" value="ECO:0007669"/>
    <property type="project" value="UniProtKB-EC"/>
</dbReference>
<comment type="caution">
    <text evidence="3">The sequence shown here is derived from an EMBL/GenBank/DDBJ whole genome shotgun (WGS) entry which is preliminary data.</text>
</comment>